<evidence type="ECO:0000313" key="3">
    <source>
        <dbReference type="Proteomes" id="UP000219338"/>
    </source>
</evidence>
<dbReference type="EMBL" id="FUEG01000003">
    <property type="protein sequence ID" value="SJL02212.1"/>
    <property type="molecule type" value="Genomic_DNA"/>
</dbReference>
<name>A0A284R0I1_ARMOS</name>
<gene>
    <name evidence="2" type="ORF">ARMOST_05538</name>
</gene>
<feature type="compositionally biased region" description="Polar residues" evidence="1">
    <location>
        <begin position="76"/>
        <end position="85"/>
    </location>
</feature>
<reference evidence="3" key="1">
    <citation type="journal article" date="2017" name="Nat. Ecol. Evol.">
        <title>Genome expansion and lineage-specific genetic innovations in the forest pathogenic fungi Armillaria.</title>
        <authorList>
            <person name="Sipos G."/>
            <person name="Prasanna A.N."/>
            <person name="Walter M.C."/>
            <person name="O'Connor E."/>
            <person name="Balint B."/>
            <person name="Krizsan K."/>
            <person name="Kiss B."/>
            <person name="Hess J."/>
            <person name="Varga T."/>
            <person name="Slot J."/>
            <person name="Riley R."/>
            <person name="Boka B."/>
            <person name="Rigling D."/>
            <person name="Barry K."/>
            <person name="Lee J."/>
            <person name="Mihaltcheva S."/>
            <person name="LaButti K."/>
            <person name="Lipzen A."/>
            <person name="Waldron R."/>
            <person name="Moloney N.M."/>
            <person name="Sperisen C."/>
            <person name="Kredics L."/>
            <person name="Vagvoelgyi C."/>
            <person name="Patrignani A."/>
            <person name="Fitzpatrick D."/>
            <person name="Nagy I."/>
            <person name="Doyle S."/>
            <person name="Anderson J.B."/>
            <person name="Grigoriev I.V."/>
            <person name="Gueldener U."/>
            <person name="Muensterkoetter M."/>
            <person name="Nagy L.G."/>
        </authorList>
    </citation>
    <scope>NUCLEOTIDE SEQUENCE [LARGE SCALE GENOMIC DNA]</scope>
    <source>
        <strain evidence="3">C18/9</strain>
    </source>
</reference>
<organism evidence="2 3">
    <name type="scientific">Armillaria ostoyae</name>
    <name type="common">Armillaria root rot fungus</name>
    <dbReference type="NCBI Taxonomy" id="47428"/>
    <lineage>
        <taxon>Eukaryota</taxon>
        <taxon>Fungi</taxon>
        <taxon>Dikarya</taxon>
        <taxon>Basidiomycota</taxon>
        <taxon>Agaricomycotina</taxon>
        <taxon>Agaricomycetes</taxon>
        <taxon>Agaricomycetidae</taxon>
        <taxon>Agaricales</taxon>
        <taxon>Marasmiineae</taxon>
        <taxon>Physalacriaceae</taxon>
        <taxon>Armillaria</taxon>
    </lineage>
</organism>
<evidence type="ECO:0000313" key="2">
    <source>
        <dbReference type="EMBL" id="SJL02212.1"/>
    </source>
</evidence>
<evidence type="ECO:0000256" key="1">
    <source>
        <dbReference type="SAM" id="MobiDB-lite"/>
    </source>
</evidence>
<accession>A0A284R0I1</accession>
<sequence length="85" mass="9281">MPSPEETLLKESESLSSASEPNDRSILHEGASPLEHNRVDDAPRQIVPLTPENIANSINTMMQMDKENRLAPSDVGNASSTSYQC</sequence>
<dbReference type="Proteomes" id="UP000219338">
    <property type="component" value="Unassembled WGS sequence"/>
</dbReference>
<feature type="region of interest" description="Disordered" evidence="1">
    <location>
        <begin position="1"/>
        <end position="43"/>
    </location>
</feature>
<feature type="region of interest" description="Disordered" evidence="1">
    <location>
        <begin position="66"/>
        <end position="85"/>
    </location>
</feature>
<proteinExistence type="predicted"/>
<keyword evidence="3" id="KW-1185">Reference proteome</keyword>
<dbReference type="AlphaFoldDB" id="A0A284R0I1"/>
<protein>
    <submittedName>
        <fullName evidence="2">Uncharacterized protein</fullName>
    </submittedName>
</protein>